<name>A0A6C0H447_9ZZZZ</name>
<dbReference type="EMBL" id="MN739864">
    <property type="protein sequence ID" value="QHT75219.1"/>
    <property type="molecule type" value="Genomic_DNA"/>
</dbReference>
<dbReference type="AlphaFoldDB" id="A0A6C0H447"/>
<evidence type="ECO:0000256" key="1">
    <source>
        <dbReference type="SAM" id="Phobius"/>
    </source>
</evidence>
<accession>A0A6C0H447</accession>
<evidence type="ECO:0000313" key="2">
    <source>
        <dbReference type="EMBL" id="QHT75219.1"/>
    </source>
</evidence>
<sequence>MDFYTRLFWMFFLVFVILSGYLLCCTKKTDIFYFQIASGIGMFVTSKIGRSFLGISKK</sequence>
<reference evidence="2" key="1">
    <citation type="journal article" date="2020" name="Nature">
        <title>Giant virus diversity and host interactions through global metagenomics.</title>
        <authorList>
            <person name="Schulz F."/>
            <person name="Roux S."/>
            <person name="Paez-Espino D."/>
            <person name="Jungbluth S."/>
            <person name="Walsh D.A."/>
            <person name="Denef V.J."/>
            <person name="McMahon K.D."/>
            <person name="Konstantinidis K.T."/>
            <person name="Eloe-Fadrosh E.A."/>
            <person name="Kyrpides N.C."/>
            <person name="Woyke T."/>
        </authorList>
    </citation>
    <scope>NUCLEOTIDE SEQUENCE</scope>
    <source>
        <strain evidence="2">GVMAG-M-3300023179-63</strain>
    </source>
</reference>
<proteinExistence type="predicted"/>
<protein>
    <submittedName>
        <fullName evidence="2">Uncharacterized protein</fullName>
    </submittedName>
</protein>
<keyword evidence="1" id="KW-1133">Transmembrane helix</keyword>
<keyword evidence="1" id="KW-0472">Membrane</keyword>
<feature type="transmembrane region" description="Helical" evidence="1">
    <location>
        <begin position="31"/>
        <end position="49"/>
    </location>
</feature>
<keyword evidence="1" id="KW-0812">Transmembrane</keyword>
<feature type="transmembrane region" description="Helical" evidence="1">
    <location>
        <begin position="6"/>
        <end position="24"/>
    </location>
</feature>
<organism evidence="2">
    <name type="scientific">viral metagenome</name>
    <dbReference type="NCBI Taxonomy" id="1070528"/>
    <lineage>
        <taxon>unclassified sequences</taxon>
        <taxon>metagenomes</taxon>
        <taxon>organismal metagenomes</taxon>
    </lineage>
</organism>